<sequence length="135" mass="14856">MRRRSKPSNPPGTRKQQTRDSRGTKKNQLAAGEAGIQNLDFANAGPRSQKTGDREKRVDKRNVQAGPRVLRSPENIYPGGWETRPRQSAFVRSAFMQDTGGGERGASLHGSGVLLSCRRVLEPVDAEQMGCETNH</sequence>
<dbReference type="AlphaFoldDB" id="A0AAV7NXC0"/>
<name>A0AAV7NXC0_PLEWA</name>
<proteinExistence type="predicted"/>
<keyword evidence="3" id="KW-1185">Reference proteome</keyword>
<accession>A0AAV7NXC0</accession>
<feature type="region of interest" description="Disordered" evidence="1">
    <location>
        <begin position="1"/>
        <end position="83"/>
    </location>
</feature>
<protein>
    <submittedName>
        <fullName evidence="2">Uncharacterized protein</fullName>
    </submittedName>
</protein>
<evidence type="ECO:0000313" key="2">
    <source>
        <dbReference type="EMBL" id="KAJ1119028.1"/>
    </source>
</evidence>
<gene>
    <name evidence="2" type="ORF">NDU88_007214</name>
</gene>
<organism evidence="2 3">
    <name type="scientific">Pleurodeles waltl</name>
    <name type="common">Iberian ribbed newt</name>
    <dbReference type="NCBI Taxonomy" id="8319"/>
    <lineage>
        <taxon>Eukaryota</taxon>
        <taxon>Metazoa</taxon>
        <taxon>Chordata</taxon>
        <taxon>Craniata</taxon>
        <taxon>Vertebrata</taxon>
        <taxon>Euteleostomi</taxon>
        <taxon>Amphibia</taxon>
        <taxon>Batrachia</taxon>
        <taxon>Caudata</taxon>
        <taxon>Salamandroidea</taxon>
        <taxon>Salamandridae</taxon>
        <taxon>Pleurodelinae</taxon>
        <taxon>Pleurodeles</taxon>
    </lineage>
</organism>
<evidence type="ECO:0000313" key="3">
    <source>
        <dbReference type="Proteomes" id="UP001066276"/>
    </source>
</evidence>
<comment type="caution">
    <text evidence="2">The sequence shown here is derived from an EMBL/GenBank/DDBJ whole genome shotgun (WGS) entry which is preliminary data.</text>
</comment>
<feature type="compositionally biased region" description="Basic and acidic residues" evidence="1">
    <location>
        <begin position="50"/>
        <end position="62"/>
    </location>
</feature>
<dbReference type="EMBL" id="JANPWB010000012">
    <property type="protein sequence ID" value="KAJ1119028.1"/>
    <property type="molecule type" value="Genomic_DNA"/>
</dbReference>
<evidence type="ECO:0000256" key="1">
    <source>
        <dbReference type="SAM" id="MobiDB-lite"/>
    </source>
</evidence>
<dbReference type="Proteomes" id="UP001066276">
    <property type="component" value="Chromosome 8"/>
</dbReference>
<reference evidence="2" key="1">
    <citation type="journal article" date="2022" name="bioRxiv">
        <title>Sequencing and chromosome-scale assembly of the giantPleurodeles waltlgenome.</title>
        <authorList>
            <person name="Brown T."/>
            <person name="Elewa A."/>
            <person name="Iarovenko S."/>
            <person name="Subramanian E."/>
            <person name="Araus A.J."/>
            <person name="Petzold A."/>
            <person name="Susuki M."/>
            <person name="Suzuki K.-i.T."/>
            <person name="Hayashi T."/>
            <person name="Toyoda A."/>
            <person name="Oliveira C."/>
            <person name="Osipova E."/>
            <person name="Leigh N.D."/>
            <person name="Simon A."/>
            <person name="Yun M.H."/>
        </authorList>
    </citation>
    <scope>NUCLEOTIDE SEQUENCE</scope>
    <source>
        <strain evidence="2">20211129_DDA</strain>
        <tissue evidence="2">Liver</tissue>
    </source>
</reference>